<protein>
    <submittedName>
        <fullName evidence="2">Two-component transcriptional response regulator, LuxR family</fullName>
    </submittedName>
</protein>
<name>A0A6J4QGL4_9ACTN</name>
<sequence length="52" mass="5587">RGPHQPGHSEGALRHRGRRGEARQEHLWQARAGPGRGRPPPRAGGAGLPARL</sequence>
<evidence type="ECO:0000256" key="1">
    <source>
        <dbReference type="SAM" id="MobiDB-lite"/>
    </source>
</evidence>
<feature type="compositionally biased region" description="Basic and acidic residues" evidence="1">
    <location>
        <begin position="19"/>
        <end position="28"/>
    </location>
</feature>
<organism evidence="2">
    <name type="scientific">uncultured Rubrobacteraceae bacterium</name>
    <dbReference type="NCBI Taxonomy" id="349277"/>
    <lineage>
        <taxon>Bacteria</taxon>
        <taxon>Bacillati</taxon>
        <taxon>Actinomycetota</taxon>
        <taxon>Rubrobacteria</taxon>
        <taxon>Rubrobacterales</taxon>
        <taxon>Rubrobacteraceae</taxon>
        <taxon>environmental samples</taxon>
    </lineage>
</organism>
<gene>
    <name evidence="2" type="ORF">AVDCRST_MAG01-01-3679</name>
</gene>
<feature type="non-terminal residue" evidence="2">
    <location>
        <position position="52"/>
    </location>
</feature>
<accession>A0A6J4QGL4</accession>
<dbReference type="AlphaFoldDB" id="A0A6J4QGL4"/>
<feature type="region of interest" description="Disordered" evidence="1">
    <location>
        <begin position="1"/>
        <end position="52"/>
    </location>
</feature>
<feature type="non-terminal residue" evidence="2">
    <location>
        <position position="1"/>
    </location>
</feature>
<proteinExistence type="predicted"/>
<reference evidence="2" key="1">
    <citation type="submission" date="2020-02" db="EMBL/GenBank/DDBJ databases">
        <authorList>
            <person name="Meier V. D."/>
        </authorList>
    </citation>
    <scope>NUCLEOTIDE SEQUENCE</scope>
    <source>
        <strain evidence="2">AVDCRST_MAG01</strain>
    </source>
</reference>
<evidence type="ECO:0000313" key="2">
    <source>
        <dbReference type="EMBL" id="CAA9441372.1"/>
    </source>
</evidence>
<dbReference type="EMBL" id="CADCUW010000478">
    <property type="protein sequence ID" value="CAA9441372.1"/>
    <property type="molecule type" value="Genomic_DNA"/>
</dbReference>